<evidence type="ECO:0000313" key="2">
    <source>
        <dbReference type="EMBL" id="BDI07479.1"/>
    </source>
</evidence>
<gene>
    <name evidence="2" type="ORF">CATMQ487_44490</name>
</gene>
<accession>A0ABM7YSA3</accession>
<keyword evidence="1" id="KW-0812">Transmembrane</keyword>
<evidence type="ECO:0000313" key="3">
    <source>
        <dbReference type="Proteomes" id="UP001057498"/>
    </source>
</evidence>
<feature type="transmembrane region" description="Helical" evidence="1">
    <location>
        <begin position="57"/>
        <end position="73"/>
    </location>
</feature>
<feature type="transmembrane region" description="Helical" evidence="1">
    <location>
        <begin position="138"/>
        <end position="157"/>
    </location>
</feature>
<feature type="transmembrane region" description="Helical" evidence="1">
    <location>
        <begin position="85"/>
        <end position="105"/>
    </location>
</feature>
<feature type="transmembrane region" description="Helical" evidence="1">
    <location>
        <begin position="31"/>
        <end position="50"/>
    </location>
</feature>
<keyword evidence="3" id="KW-1185">Reference proteome</keyword>
<sequence>MQDRTRLALLATALAAYAVLAHQLTAHAGSSVWALLAVLGPMLALLLAGLWRSGQRWLCGGLVAALAWLAVQVERGGGIAPQWLFLAQHAGIHAALALLFGRTLLPGQQALISAMAERVHRGLTPTLATYTRRLTAAWTAYFVGVALTSLLLFAAAPLEVWSLFANVVTPLMLVGFFAGEHLLRYRWHPEFERISVTTVIRAYEEHQRTRQSVRRPQAADRV</sequence>
<keyword evidence="1" id="KW-1133">Transmembrane helix</keyword>
<feature type="transmembrane region" description="Helical" evidence="1">
    <location>
        <begin position="163"/>
        <end position="183"/>
    </location>
</feature>
<dbReference type="RefSeq" id="WP_251970666.1">
    <property type="nucleotide sequence ID" value="NZ_AP025730.1"/>
</dbReference>
<proteinExistence type="predicted"/>
<dbReference type="Proteomes" id="UP001057498">
    <property type="component" value="Chromosome"/>
</dbReference>
<name>A0ABM7YSA3_9BURK</name>
<keyword evidence="1" id="KW-0472">Membrane</keyword>
<protein>
    <submittedName>
        <fullName evidence="2">Ketosynthase</fullName>
    </submittedName>
</protein>
<evidence type="ECO:0000256" key="1">
    <source>
        <dbReference type="SAM" id="Phobius"/>
    </source>
</evidence>
<dbReference type="EMBL" id="AP025730">
    <property type="protein sequence ID" value="BDI07479.1"/>
    <property type="molecule type" value="Genomic_DNA"/>
</dbReference>
<reference evidence="2" key="1">
    <citation type="submission" date="2022-04" db="EMBL/GenBank/DDBJ databases">
        <title>Whole genome sequence of Sphaerotilus sp. FB-5.</title>
        <authorList>
            <person name="Takeda M."/>
            <person name="Narihara S."/>
            <person name="Akimoto M."/>
            <person name="Akimoto R."/>
            <person name="Nishiyashiki S."/>
            <person name="Murakami T."/>
        </authorList>
    </citation>
    <scope>NUCLEOTIDE SEQUENCE</scope>
    <source>
        <strain evidence="2">FB-5</strain>
    </source>
</reference>
<organism evidence="2 3">
    <name type="scientific">Sphaerotilus microaerophilus</name>
    <dbReference type="NCBI Taxonomy" id="2914710"/>
    <lineage>
        <taxon>Bacteria</taxon>
        <taxon>Pseudomonadati</taxon>
        <taxon>Pseudomonadota</taxon>
        <taxon>Betaproteobacteria</taxon>
        <taxon>Burkholderiales</taxon>
        <taxon>Sphaerotilaceae</taxon>
        <taxon>Sphaerotilus</taxon>
    </lineage>
</organism>